<dbReference type="PANTHER" id="PTHR37535">
    <property type="entry name" value="FLUG DOMAIN PROTEIN"/>
    <property type="match status" value="1"/>
</dbReference>
<sequence>MPVPRGGPLSLSDGAHPQPPLTASTKVGTVSLELLSRVQAQLAERDRPEEPPLTAEELADAQEEGNERPPYGAHFSDKYKALIVEAEDRWISFCATLKPQPEWKAHLKTLTWENKGLGEGFARFVMRKEGSRIGVENSIRFYSRMLWRIYRKHVGMEVDERVKDHILNHIQIEVTPLYGLRREPKEKSHIGPAAFTYLCHFRWVRDRNAFKLGLDRIDDVLIRHILMWTGCRRHELVYAHPDNIQKKVERFDQDPGAFAKVNPKVDKYIQPRDKECWVCKGLDTRTEPCYKVLCWEDVQLFIIRDPMGDGGPDRLAMQLLLRFHKGETQDIRPTWFCIIEETLPLLCPIVHFLAKALAEGAIERRGLDTRADPYFNTKLGMPAVYIPWKKEFWHKPVFRKTVPGVEGPEKSDDPMTVGSLDTGTEKLGLAAGLLEGLNT</sequence>
<dbReference type="AlphaFoldDB" id="A0AA38VVY0"/>
<evidence type="ECO:0000313" key="2">
    <source>
        <dbReference type="EMBL" id="KAJ9149958.1"/>
    </source>
</evidence>
<reference evidence="2" key="1">
    <citation type="submission" date="2022-07" db="EMBL/GenBank/DDBJ databases">
        <title>Fungi with potential for degradation of polypropylene.</title>
        <authorList>
            <person name="Gostincar C."/>
        </authorList>
    </citation>
    <scope>NUCLEOTIDE SEQUENCE</scope>
    <source>
        <strain evidence="2">EXF-13308</strain>
    </source>
</reference>
<comment type="caution">
    <text evidence="2">The sequence shown here is derived from an EMBL/GenBank/DDBJ whole genome shotgun (WGS) entry which is preliminary data.</text>
</comment>
<feature type="region of interest" description="Disordered" evidence="1">
    <location>
        <begin position="1"/>
        <end position="27"/>
    </location>
</feature>
<feature type="region of interest" description="Disordered" evidence="1">
    <location>
        <begin position="41"/>
        <end position="71"/>
    </location>
</feature>
<proteinExistence type="predicted"/>
<gene>
    <name evidence="2" type="ORF">NKR23_g3903</name>
</gene>
<keyword evidence="3" id="KW-1185">Reference proteome</keyword>
<protein>
    <submittedName>
        <fullName evidence="2">FluG domain-containing protein</fullName>
    </submittedName>
</protein>
<dbReference type="PANTHER" id="PTHR37535:SF4">
    <property type="entry name" value="FLUG DOMAIN-CONTAINING PROTEIN"/>
    <property type="match status" value="1"/>
</dbReference>
<feature type="non-terminal residue" evidence="2">
    <location>
        <position position="1"/>
    </location>
</feature>
<accession>A0AA38VVY0</accession>
<name>A0AA38VVY0_9PEZI</name>
<organism evidence="2 3">
    <name type="scientific">Pleurostoma richardsiae</name>
    <dbReference type="NCBI Taxonomy" id="41990"/>
    <lineage>
        <taxon>Eukaryota</taxon>
        <taxon>Fungi</taxon>
        <taxon>Dikarya</taxon>
        <taxon>Ascomycota</taxon>
        <taxon>Pezizomycotina</taxon>
        <taxon>Sordariomycetes</taxon>
        <taxon>Sordariomycetidae</taxon>
        <taxon>Calosphaeriales</taxon>
        <taxon>Pleurostomataceae</taxon>
        <taxon>Pleurostoma</taxon>
    </lineage>
</organism>
<dbReference type="Proteomes" id="UP001174694">
    <property type="component" value="Unassembled WGS sequence"/>
</dbReference>
<dbReference type="Pfam" id="PF11917">
    <property type="entry name" value="DUF3435"/>
    <property type="match status" value="1"/>
</dbReference>
<dbReference type="EMBL" id="JANBVO010000009">
    <property type="protein sequence ID" value="KAJ9149958.1"/>
    <property type="molecule type" value="Genomic_DNA"/>
</dbReference>
<evidence type="ECO:0000313" key="3">
    <source>
        <dbReference type="Proteomes" id="UP001174694"/>
    </source>
</evidence>
<dbReference type="InterPro" id="IPR021842">
    <property type="entry name" value="DUF3435"/>
</dbReference>
<evidence type="ECO:0000256" key="1">
    <source>
        <dbReference type="SAM" id="MobiDB-lite"/>
    </source>
</evidence>